<organism evidence="1 2">
    <name type="scientific">Vairimorpha ceranae</name>
    <dbReference type="NCBI Taxonomy" id="40302"/>
    <lineage>
        <taxon>Eukaryota</taxon>
        <taxon>Fungi</taxon>
        <taxon>Fungi incertae sedis</taxon>
        <taxon>Microsporidia</taxon>
        <taxon>Nosematidae</taxon>
        <taxon>Vairimorpha</taxon>
    </lineage>
</organism>
<dbReference type="GeneID" id="36320832"/>
<dbReference type="RefSeq" id="XP_024331993.1">
    <property type="nucleotide sequence ID" value="XM_024475884.1"/>
</dbReference>
<sequence length="305" mass="35995">MDYVICSSEEEEGQITSISTFPTHISTLSYCYYPKSQFFIGDNHIPRLSDFQESSSTSRIKKKLNREVFDSGNLCRDKSFFDNKFTKQTKSSTNESKLTSPVLYKINADLKEIASFHFLKKGIDLYLDLFNKLIYQQNKENIIFIQDSVLTKINNSKIFVHFKILKNKNIIFEDSYYRVVDVYEYLEMTFEEICKEYKSTEERWYKYCGYDLLVYSSSCFKRDDKEYRFFNGLDCNKNYLAIVNYKNVSIKHVECKNNVNLDFLEDILSRDLEIGDYAYNNGNVYKIGLEGDHIPYEGINYALIK</sequence>
<keyword evidence="2" id="KW-1185">Reference proteome</keyword>
<evidence type="ECO:0000313" key="1">
    <source>
        <dbReference type="EMBL" id="KKO76251.1"/>
    </source>
</evidence>
<dbReference type="EMBL" id="JPQZ01000005">
    <property type="protein sequence ID" value="KKO76251.1"/>
    <property type="molecule type" value="Genomic_DNA"/>
</dbReference>
<evidence type="ECO:0000313" key="2">
    <source>
        <dbReference type="Proteomes" id="UP000034350"/>
    </source>
</evidence>
<dbReference type="Proteomes" id="UP000034350">
    <property type="component" value="Unassembled WGS sequence"/>
</dbReference>
<gene>
    <name evidence="1" type="ORF">AAJ76_500076452</name>
</gene>
<dbReference type="AlphaFoldDB" id="A0A0F9WFX2"/>
<name>A0A0F9WFX2_9MICR</name>
<accession>A0A0F9WFX2</accession>
<proteinExistence type="predicted"/>
<comment type="caution">
    <text evidence="1">The sequence shown here is derived from an EMBL/GenBank/DDBJ whole genome shotgun (WGS) entry which is preliminary data.</text>
</comment>
<dbReference type="OrthoDB" id="2189728at2759"/>
<dbReference type="VEuPathDB" id="MicrosporidiaDB:AAJ76_500076452"/>
<protein>
    <submittedName>
        <fullName evidence="1">Uncharacterized protein</fullName>
    </submittedName>
</protein>
<reference evidence="1 2" key="1">
    <citation type="journal article" date="2015" name="Environ. Microbiol.">
        <title>Genome analyses suggest the presence of polyploidy and recent human-driven expansions in eight global populations of the honeybee pathogen Nosema ceranae.</title>
        <authorList>
            <person name="Pelin A."/>
            <person name="Selman M."/>
            <person name="Aris-Brosou S."/>
            <person name="Farinelli L."/>
            <person name="Corradi N."/>
        </authorList>
    </citation>
    <scope>NUCLEOTIDE SEQUENCE [LARGE SCALE GENOMIC DNA]</scope>
    <source>
        <strain evidence="1 2">PA08 1199</strain>
    </source>
</reference>